<dbReference type="AlphaFoldDB" id="A0A1A8H027"/>
<feature type="region of interest" description="Disordered" evidence="1">
    <location>
        <begin position="1"/>
        <end position="30"/>
    </location>
</feature>
<feature type="non-terminal residue" evidence="2">
    <location>
        <position position="1"/>
    </location>
</feature>
<dbReference type="EMBL" id="HAEC01008509">
    <property type="protein sequence ID" value="SBQ76647.1"/>
    <property type="molecule type" value="Transcribed_RNA"/>
</dbReference>
<feature type="compositionally biased region" description="Polar residues" evidence="1">
    <location>
        <begin position="1"/>
        <end position="22"/>
    </location>
</feature>
<accession>A0A1A8H027</accession>
<organism evidence="2">
    <name type="scientific">Nothobranchius korthausae</name>
    <dbReference type="NCBI Taxonomy" id="1143690"/>
    <lineage>
        <taxon>Eukaryota</taxon>
        <taxon>Metazoa</taxon>
        <taxon>Chordata</taxon>
        <taxon>Craniata</taxon>
        <taxon>Vertebrata</taxon>
        <taxon>Euteleostomi</taxon>
        <taxon>Actinopterygii</taxon>
        <taxon>Neopterygii</taxon>
        <taxon>Teleostei</taxon>
        <taxon>Neoteleostei</taxon>
        <taxon>Acanthomorphata</taxon>
        <taxon>Ovalentaria</taxon>
        <taxon>Atherinomorphae</taxon>
        <taxon>Cyprinodontiformes</taxon>
        <taxon>Nothobranchiidae</taxon>
        <taxon>Nothobranchius</taxon>
    </lineage>
</organism>
<evidence type="ECO:0000313" key="2">
    <source>
        <dbReference type="EMBL" id="SBQ76647.1"/>
    </source>
</evidence>
<evidence type="ECO:0000256" key="1">
    <source>
        <dbReference type="SAM" id="MobiDB-lite"/>
    </source>
</evidence>
<protein>
    <submittedName>
        <fullName evidence="2">Uncharacterized protein</fullName>
    </submittedName>
</protein>
<reference evidence="2" key="2">
    <citation type="submission" date="2016-06" db="EMBL/GenBank/DDBJ databases">
        <title>The genome of a short-lived fish provides insights into sex chromosome evolution and the genetic control of aging.</title>
        <authorList>
            <person name="Reichwald K."/>
            <person name="Felder M."/>
            <person name="Petzold A."/>
            <person name="Koch P."/>
            <person name="Groth M."/>
            <person name="Platzer M."/>
        </authorList>
    </citation>
    <scope>NUCLEOTIDE SEQUENCE</scope>
    <source>
        <tissue evidence="2">Brain</tissue>
    </source>
</reference>
<proteinExistence type="predicted"/>
<reference evidence="2" key="1">
    <citation type="submission" date="2016-05" db="EMBL/GenBank/DDBJ databases">
        <authorList>
            <person name="Lavstsen T."/>
            <person name="Jespersen J.S."/>
        </authorList>
    </citation>
    <scope>NUCLEOTIDE SEQUENCE</scope>
    <source>
        <tissue evidence="2">Brain</tissue>
    </source>
</reference>
<feature type="non-terminal residue" evidence="2">
    <location>
        <position position="118"/>
    </location>
</feature>
<name>A0A1A8H027_9TELE</name>
<gene>
    <name evidence="2" type="primary">Nfu_g_1_014957</name>
</gene>
<sequence>GEAQNLMSSSAQKAHTSETRQPGLTVRPGWTCSGLRRQSSHLELAHRCKINAVKYKAFYLNIHSLFYKQRAASDGWKSRGLPTPALGQRSAHVIATLPLEVVVKPQNLIFLARPEHRQ</sequence>